<protein>
    <recommendedName>
        <fullName evidence="4">Eukaryotic translation initiation factor 3 subunit C</fullName>
        <shortName evidence="4">eIF3c</shortName>
    </recommendedName>
    <alternativeName>
        <fullName evidence="4">Eukaryotic translation initiation factor 3 93 kDa subunit homolog</fullName>
        <shortName evidence="4">eIF3 p93</shortName>
    </alternativeName>
    <alternativeName>
        <fullName evidence="4">Translation initiation factor eIF3, p93 subunit homolog</fullName>
    </alternativeName>
</protein>
<dbReference type="AlphaFoldDB" id="A0A2X0LUV3"/>
<dbReference type="InterPro" id="IPR036390">
    <property type="entry name" value="WH_DNA-bd_sf"/>
</dbReference>
<keyword evidence="1 4" id="KW-0963">Cytoplasm</keyword>
<feature type="compositionally biased region" description="Basic and acidic residues" evidence="5">
    <location>
        <begin position="892"/>
        <end position="909"/>
    </location>
</feature>
<dbReference type="InterPro" id="IPR000717">
    <property type="entry name" value="PCI_dom"/>
</dbReference>
<dbReference type="InterPro" id="IPR008905">
    <property type="entry name" value="EIF3C_N_dom"/>
</dbReference>
<dbReference type="GO" id="GO:0031369">
    <property type="term" value="F:translation initiation factor binding"/>
    <property type="evidence" value="ECO:0007669"/>
    <property type="project" value="InterPro"/>
</dbReference>
<dbReference type="HAMAP" id="MF_03002">
    <property type="entry name" value="eIF3c"/>
    <property type="match status" value="1"/>
</dbReference>
<evidence type="ECO:0000256" key="4">
    <source>
        <dbReference type="HAMAP-Rule" id="MF_03002"/>
    </source>
</evidence>
<evidence type="ECO:0000259" key="6">
    <source>
        <dbReference type="PROSITE" id="PS50250"/>
    </source>
</evidence>
<dbReference type="FunFam" id="1.10.10.10:FF:000300">
    <property type="entry name" value="Eukaryotic translation initiation factor 3 subunit C"/>
    <property type="match status" value="1"/>
</dbReference>
<proteinExistence type="inferred from homology"/>
<feature type="compositionally biased region" description="Polar residues" evidence="5">
    <location>
        <begin position="932"/>
        <end position="945"/>
    </location>
</feature>
<keyword evidence="3 4" id="KW-0648">Protein biosynthesis</keyword>
<feature type="compositionally biased region" description="Gly residues" evidence="5">
    <location>
        <begin position="912"/>
        <end position="929"/>
    </location>
</feature>
<keyword evidence="2 4" id="KW-0396">Initiation factor</keyword>
<dbReference type="GO" id="GO:0003743">
    <property type="term" value="F:translation initiation factor activity"/>
    <property type="evidence" value="ECO:0007669"/>
    <property type="project" value="UniProtKB-UniRule"/>
</dbReference>
<dbReference type="PROSITE" id="PS50250">
    <property type="entry name" value="PCI"/>
    <property type="match status" value="1"/>
</dbReference>
<evidence type="ECO:0000256" key="5">
    <source>
        <dbReference type="SAM" id="MobiDB-lite"/>
    </source>
</evidence>
<feature type="compositionally biased region" description="Acidic residues" evidence="5">
    <location>
        <begin position="119"/>
        <end position="140"/>
    </location>
</feature>
<dbReference type="GO" id="GO:0005852">
    <property type="term" value="C:eukaryotic translation initiation factor 3 complex"/>
    <property type="evidence" value="ECO:0007669"/>
    <property type="project" value="UniProtKB-UniRule"/>
</dbReference>
<feature type="compositionally biased region" description="Basic and acidic residues" evidence="5">
    <location>
        <begin position="23"/>
        <end position="35"/>
    </location>
</feature>
<dbReference type="Gene3D" id="1.10.10.10">
    <property type="entry name" value="Winged helix-like DNA-binding domain superfamily/Winged helix DNA-binding domain"/>
    <property type="match status" value="1"/>
</dbReference>
<feature type="compositionally biased region" description="Acidic residues" evidence="5">
    <location>
        <begin position="81"/>
        <end position="98"/>
    </location>
</feature>
<dbReference type="STRING" id="796604.A0A2X0LUV3"/>
<evidence type="ECO:0000256" key="1">
    <source>
        <dbReference type="ARBA" id="ARBA00022490"/>
    </source>
</evidence>
<dbReference type="Pfam" id="PF26569">
    <property type="entry name" value="EIF3CL_C"/>
    <property type="match status" value="1"/>
</dbReference>
<feature type="domain" description="PCI" evidence="6">
    <location>
        <begin position="684"/>
        <end position="858"/>
    </location>
</feature>
<dbReference type="GO" id="GO:0001732">
    <property type="term" value="P:formation of cytoplasmic translation initiation complex"/>
    <property type="evidence" value="ECO:0007669"/>
    <property type="project" value="UniProtKB-UniRule"/>
</dbReference>
<comment type="function">
    <text evidence="4">Component of the eukaryotic translation initiation factor 3 (eIF-3) complex, which is involved in protein synthesis of a specialized repertoire of mRNAs and, together with other initiation factors, stimulates binding of mRNA and methionyl-tRNAi to the 40S ribosome. The eIF-3 complex specifically targets and initiates translation of a subset of mRNAs involved in cell proliferation.</text>
</comment>
<dbReference type="GO" id="GO:0033290">
    <property type="term" value="C:eukaryotic 48S preinitiation complex"/>
    <property type="evidence" value="ECO:0007669"/>
    <property type="project" value="UniProtKB-UniRule"/>
</dbReference>
<evidence type="ECO:0000313" key="7">
    <source>
        <dbReference type="EMBL" id="SGY14425.1"/>
    </source>
</evidence>
<dbReference type="InterPro" id="IPR036388">
    <property type="entry name" value="WH-like_DNA-bd_sf"/>
</dbReference>
<comment type="similarity">
    <text evidence="4">Belongs to the eIF-3 subunit C family.</text>
</comment>
<feature type="region of interest" description="Disordered" evidence="5">
    <location>
        <begin position="1"/>
        <end position="35"/>
    </location>
</feature>
<accession>A0A2X0LUV3</accession>
<dbReference type="Pfam" id="PF05470">
    <property type="entry name" value="eIF-3c_N"/>
    <property type="match status" value="1"/>
</dbReference>
<feature type="region of interest" description="Disordered" evidence="5">
    <location>
        <begin position="293"/>
        <end position="322"/>
    </location>
</feature>
<dbReference type="InterPro" id="IPR027516">
    <property type="entry name" value="EIF3C"/>
</dbReference>
<dbReference type="EMBL" id="FQNC01000012">
    <property type="protein sequence ID" value="SGY14425.1"/>
    <property type="molecule type" value="Genomic_DNA"/>
</dbReference>
<evidence type="ECO:0000256" key="3">
    <source>
        <dbReference type="ARBA" id="ARBA00022917"/>
    </source>
</evidence>
<sequence length="945" mass="104964">MHSSPLESPRDRRHAPLRSVSGKRGEKGSGVDHRTTITFHSNRHFFFPQKSDFDPFTDPIPLVPCPVSSFFRSVSDSSDSSSDEEEELLSDDSGDDSGLEGKTALSKPKGSRFLKSTGDDSDDSGSDDDDDDDSDQDGSDDDKAAAKKPIGSRFLKGAASDDSDSDDERTKVVKSAKSKRADEVESCVKAIENAARINDWSAISDQFDKLVRLVSRQANVAEPVPSGFIKALVSLDDHLASAQGAKKKMNATNAKALNSMKQKLKKTQREHDETIKKYKQDPDAFEKAAALEDQPAAAAAPKKAKKATQAVDEEADDDFQTVGSKGKTINVTSEGIYKALSQVMEARGRKNTDRTEQSKILDRLLAVAVSPYQKIRVLLALISALLDYNPSTNTHMPLDAWSAARTHLDSLLDILVQQRDHVVAEDAPDYDDQVERAPSASEPTIIVRGSVISLVDRLDDEFTRSLQHIDPHTSEYIERLKDERAIYETIVKAQVYYEQTRLIEHLDRVVTRRLEHVYCKPDVVAQALESTLPALSSQSKIWSTAASSSGASSFSAVALVRALCIHLYKTENSLLRTRAMLCHIYHHALHDQYHTARDMLLMSHLQDTVGSADVGTQILYNRTVVQVGLCAFRLGLIRESQSTLQEIFATQRVKELLAQGVQAQRYSVLTPEQDKLERQRQLPFHMHINLELLECAYLVASMLLEVPLMAQAGNDPEMRKRVVSRTFRRMLDYANRQAFTGPPENKRDHVMQATKALQQGDWQRCVDLIHSIKVWNLMPSERKVKEMLKRKIQEEGLRTYVFTYAPFYSTLSLEQLASTFELPLATATSLVSKMIWNEELDASLDQVSRVVVLQSTEVTALQRLALQLADKASQMADNSERYLDSKLQSGESRADGVRAERTEGNDTRPRRGGGGGGRGRGSRGGGRGGASRQFQTGTLGRTVQA</sequence>
<dbReference type="Proteomes" id="UP000249464">
    <property type="component" value="Unassembled WGS sequence"/>
</dbReference>
<name>A0A2X0LUV3_9BASI</name>
<dbReference type="GO" id="GO:0003723">
    <property type="term" value="F:RNA binding"/>
    <property type="evidence" value="ECO:0007669"/>
    <property type="project" value="InterPro"/>
</dbReference>
<evidence type="ECO:0000256" key="2">
    <source>
        <dbReference type="ARBA" id="ARBA00022540"/>
    </source>
</evidence>
<dbReference type="GO" id="GO:0016282">
    <property type="term" value="C:eukaryotic 43S preinitiation complex"/>
    <property type="evidence" value="ECO:0007669"/>
    <property type="project" value="UniProtKB-UniRule"/>
</dbReference>
<keyword evidence="8" id="KW-1185">Reference proteome</keyword>
<dbReference type="SMART" id="SM00088">
    <property type="entry name" value="PINT"/>
    <property type="match status" value="1"/>
</dbReference>
<organism evidence="7 8">
    <name type="scientific">Microbotryum silenes-dioicae</name>
    <dbReference type="NCBI Taxonomy" id="796604"/>
    <lineage>
        <taxon>Eukaryota</taxon>
        <taxon>Fungi</taxon>
        <taxon>Dikarya</taxon>
        <taxon>Basidiomycota</taxon>
        <taxon>Pucciniomycotina</taxon>
        <taxon>Microbotryomycetes</taxon>
        <taxon>Microbotryales</taxon>
        <taxon>Microbotryaceae</taxon>
        <taxon>Microbotryum</taxon>
    </lineage>
</organism>
<feature type="region of interest" description="Disordered" evidence="5">
    <location>
        <begin position="879"/>
        <end position="945"/>
    </location>
</feature>
<reference evidence="7 8" key="1">
    <citation type="submission" date="2016-11" db="EMBL/GenBank/DDBJ databases">
        <authorList>
            <person name="Jaros S."/>
            <person name="Januszkiewicz K."/>
            <person name="Wedrychowicz H."/>
        </authorList>
    </citation>
    <scope>NUCLEOTIDE SEQUENCE [LARGE SCALE GENOMIC DNA]</scope>
</reference>
<feature type="region of interest" description="Disordered" evidence="5">
    <location>
        <begin position="64"/>
        <end position="179"/>
    </location>
</feature>
<evidence type="ECO:0000313" key="8">
    <source>
        <dbReference type="Proteomes" id="UP000249464"/>
    </source>
</evidence>
<comment type="subunit">
    <text evidence="4">Component of the eukaryotic translation initiation factor 3 (eIF-3) complex.</text>
</comment>
<comment type="subcellular location">
    <subcellularLocation>
        <location evidence="4">Cytoplasm</location>
    </subcellularLocation>
</comment>
<dbReference type="PANTHER" id="PTHR13937">
    <property type="entry name" value="EUKARYOTIC TRANSLATION INITATION FACTOR 3, SUBUNIT 8 EIF3S8 -RELATED"/>
    <property type="match status" value="1"/>
</dbReference>
<dbReference type="Pfam" id="PF01399">
    <property type="entry name" value="PCI"/>
    <property type="match status" value="1"/>
</dbReference>
<dbReference type="InterPro" id="IPR058999">
    <property type="entry name" value="EIF3CL_C"/>
</dbReference>
<gene>
    <name evidence="7" type="primary">BQ5605_C010g06179</name>
    <name evidence="4" type="synonym">NIP1</name>
    <name evidence="7" type="ORF">BQ5605_C010G06179</name>
</gene>
<dbReference type="SUPFAM" id="SSF46785">
    <property type="entry name" value="Winged helix' DNA-binding domain"/>
    <property type="match status" value="1"/>
</dbReference>
<dbReference type="PANTHER" id="PTHR13937:SF0">
    <property type="entry name" value="EUKARYOTIC TRANSLATION INITIATION FACTOR 3 SUBUNIT C-RELATED"/>
    <property type="match status" value="1"/>
</dbReference>